<dbReference type="Pfam" id="PF04892">
    <property type="entry name" value="VanZ"/>
    <property type="match status" value="1"/>
</dbReference>
<keyword evidence="1" id="KW-0812">Transmembrane</keyword>
<dbReference type="RefSeq" id="WP_119820696.1">
    <property type="nucleotide sequence ID" value="NZ_CP025066.1"/>
</dbReference>
<gene>
    <name evidence="3" type="ORF">AArcSl_2817</name>
</gene>
<name>A0A343TMW0_9EURY</name>
<dbReference type="PANTHER" id="PTHR28008:SF1">
    <property type="entry name" value="DOMAIN PROTEIN, PUTATIVE (AFU_ORTHOLOGUE AFUA_3G10980)-RELATED"/>
    <property type="match status" value="1"/>
</dbReference>
<accession>A0A343TMW0</accession>
<evidence type="ECO:0000256" key="1">
    <source>
        <dbReference type="SAM" id="Phobius"/>
    </source>
</evidence>
<dbReference type="AlphaFoldDB" id="A0A343TMW0"/>
<dbReference type="InterPro" id="IPR006976">
    <property type="entry name" value="VanZ-like"/>
</dbReference>
<dbReference type="PANTHER" id="PTHR28008">
    <property type="entry name" value="DOMAIN PROTEIN, PUTATIVE (AFU_ORTHOLOGUE AFUA_3G10980)-RELATED"/>
    <property type="match status" value="1"/>
</dbReference>
<protein>
    <submittedName>
        <fullName evidence="3">VanZ family protein</fullName>
    </submittedName>
</protein>
<feature type="domain" description="VanZ-like" evidence="2">
    <location>
        <begin position="51"/>
        <end position="128"/>
    </location>
</feature>
<dbReference type="EMBL" id="CP025066">
    <property type="protein sequence ID" value="AUX10432.1"/>
    <property type="molecule type" value="Genomic_DNA"/>
</dbReference>
<feature type="transmembrane region" description="Helical" evidence="1">
    <location>
        <begin position="53"/>
        <end position="72"/>
    </location>
</feature>
<evidence type="ECO:0000259" key="2">
    <source>
        <dbReference type="Pfam" id="PF04892"/>
    </source>
</evidence>
<keyword evidence="1" id="KW-1133">Transmembrane helix</keyword>
<evidence type="ECO:0000313" key="4">
    <source>
        <dbReference type="Proteomes" id="UP000263012"/>
    </source>
</evidence>
<dbReference type="NCBIfam" id="NF037970">
    <property type="entry name" value="vanZ_1"/>
    <property type="match status" value="1"/>
</dbReference>
<feature type="transmembrane region" description="Helical" evidence="1">
    <location>
        <begin position="79"/>
        <end position="101"/>
    </location>
</feature>
<evidence type="ECO:0000313" key="3">
    <source>
        <dbReference type="EMBL" id="AUX10432.1"/>
    </source>
</evidence>
<sequence>MRSRRYRLPLFPRWVRLALVAAVMGTILYYSIIPMPGGDAFRTGPFGVLPFSKWMHLLAYGGLALVLAYALHDSPRPDWQILSVVFLVAVGYGAGVELVQATVPERTYSTRDMVVNAVGAAVAVGLWRGVARYVRFYRIRKLGELQPPVQ</sequence>
<proteinExistence type="predicted"/>
<dbReference type="KEGG" id="hdf:AArcSl_2817"/>
<feature type="transmembrane region" description="Helical" evidence="1">
    <location>
        <begin position="113"/>
        <end position="131"/>
    </location>
</feature>
<organism evidence="3 4">
    <name type="scientific">Halalkaliarchaeum desulfuricum</name>
    <dbReference type="NCBI Taxonomy" id="2055893"/>
    <lineage>
        <taxon>Archaea</taxon>
        <taxon>Methanobacteriati</taxon>
        <taxon>Methanobacteriota</taxon>
        <taxon>Stenosarchaea group</taxon>
        <taxon>Halobacteria</taxon>
        <taxon>Halobacteriales</taxon>
        <taxon>Haloferacaceae</taxon>
        <taxon>Halalkaliarchaeum</taxon>
    </lineage>
</organism>
<keyword evidence="4" id="KW-1185">Reference proteome</keyword>
<reference evidence="4" key="1">
    <citation type="submission" date="2017-11" db="EMBL/GenBank/DDBJ databases">
        <title>Phenotypic and genomic properties of facultatively anaerobic sulfur-reducing natronoarchaea from hypersaline soda lakes.</title>
        <authorList>
            <person name="Sorokin D.Y."/>
            <person name="Kublanov I.V."/>
            <person name="Roman P."/>
            <person name="Sinninghe Damste J.S."/>
            <person name="Golyshin P.N."/>
            <person name="Rojo D."/>
            <person name="Ciordia S."/>
            <person name="Mena M.D.C."/>
            <person name="Ferrer M."/>
            <person name="Messina E."/>
            <person name="Smedile F."/>
            <person name="La Spada G."/>
            <person name="La Cono V."/>
            <person name="Yakimov M.M."/>
        </authorList>
    </citation>
    <scope>NUCLEOTIDE SEQUENCE [LARGE SCALE GENOMIC DNA]</scope>
    <source>
        <strain evidence="4">AArc-Sl</strain>
    </source>
</reference>
<keyword evidence="1" id="KW-0472">Membrane</keyword>
<dbReference type="OrthoDB" id="214957at2157"/>
<dbReference type="Proteomes" id="UP000263012">
    <property type="component" value="Chromosome"/>
</dbReference>
<dbReference type="GeneID" id="37879174"/>
<feature type="transmembrane region" description="Helical" evidence="1">
    <location>
        <begin position="14"/>
        <end position="33"/>
    </location>
</feature>